<dbReference type="PROSITE" id="PS51192">
    <property type="entry name" value="HELICASE_ATP_BIND_1"/>
    <property type="match status" value="1"/>
</dbReference>
<dbReference type="Gene3D" id="3.40.50.300">
    <property type="entry name" value="P-loop containing nucleotide triphosphate hydrolases"/>
    <property type="match status" value="2"/>
</dbReference>
<keyword evidence="8 9" id="KW-0234">DNA repair</keyword>
<dbReference type="InterPro" id="IPR011545">
    <property type="entry name" value="DEAD/DEAH_box_helicase_dom"/>
</dbReference>
<dbReference type="PROSITE" id="PS51194">
    <property type="entry name" value="HELICASE_CTER"/>
    <property type="match status" value="1"/>
</dbReference>
<evidence type="ECO:0000313" key="13">
    <source>
        <dbReference type="Proteomes" id="UP000009149"/>
    </source>
</evidence>
<dbReference type="InterPro" id="IPR041471">
    <property type="entry name" value="UvrB_inter"/>
</dbReference>
<evidence type="ECO:0000256" key="5">
    <source>
        <dbReference type="ARBA" id="ARBA00022806"/>
    </source>
</evidence>
<evidence type="ECO:0000259" key="10">
    <source>
        <dbReference type="PROSITE" id="PS51192"/>
    </source>
</evidence>
<dbReference type="SMART" id="SM00490">
    <property type="entry name" value="HELICc"/>
    <property type="match status" value="1"/>
</dbReference>
<dbReference type="NCBIfam" id="TIGR00580">
    <property type="entry name" value="mfd"/>
    <property type="match status" value="1"/>
</dbReference>
<keyword evidence="5 12" id="KW-0347">Helicase</keyword>
<keyword evidence="6 9" id="KW-0067">ATP-binding</keyword>
<name>B3DY76_METI4</name>
<dbReference type="Gene3D" id="3.30.2060.10">
    <property type="entry name" value="Penicillin-binding protein 1b domain"/>
    <property type="match status" value="1"/>
</dbReference>
<dbReference type="PANTHER" id="PTHR47964">
    <property type="entry name" value="ATP-DEPENDENT DNA HELICASE HOMOLOG RECG, CHLOROPLASTIC"/>
    <property type="match status" value="1"/>
</dbReference>
<dbReference type="InterPro" id="IPR003711">
    <property type="entry name" value="CarD-like/TRCF_RID"/>
</dbReference>
<dbReference type="Gene3D" id="3.90.1150.50">
    <property type="entry name" value="Transcription-repair-coupling factor, D7 domain"/>
    <property type="match status" value="1"/>
</dbReference>
<dbReference type="Pfam" id="PF00270">
    <property type="entry name" value="DEAD"/>
    <property type="match status" value="1"/>
</dbReference>
<evidence type="ECO:0000256" key="6">
    <source>
        <dbReference type="ARBA" id="ARBA00022840"/>
    </source>
</evidence>
<keyword evidence="4 9" id="KW-0378">Hydrolase</keyword>
<dbReference type="EMBL" id="CP000975">
    <property type="protein sequence ID" value="ACD82353.1"/>
    <property type="molecule type" value="Genomic_DNA"/>
</dbReference>
<dbReference type="InterPro" id="IPR005118">
    <property type="entry name" value="TRCF_C"/>
</dbReference>
<dbReference type="AlphaFoldDB" id="B3DY76"/>
<comment type="similarity">
    <text evidence="9">In the N-terminal section; belongs to the UvrB family.</text>
</comment>
<gene>
    <name evidence="9 12" type="primary">mfd</name>
    <name evidence="12" type="ordered locus">Minf_0293</name>
</gene>
<dbReference type="EC" id="3.6.4.-" evidence="9"/>
<dbReference type="HAMAP" id="MF_00969">
    <property type="entry name" value="TRCF"/>
    <property type="match status" value="1"/>
</dbReference>
<dbReference type="Pfam" id="PF00271">
    <property type="entry name" value="Helicase_C"/>
    <property type="match status" value="1"/>
</dbReference>
<dbReference type="SUPFAM" id="SSF143517">
    <property type="entry name" value="TRCF domain-like"/>
    <property type="match status" value="1"/>
</dbReference>
<dbReference type="CDD" id="cd17991">
    <property type="entry name" value="DEXHc_TRCF"/>
    <property type="match status" value="1"/>
</dbReference>
<dbReference type="GO" id="GO:0016787">
    <property type="term" value="F:hydrolase activity"/>
    <property type="evidence" value="ECO:0007669"/>
    <property type="project" value="UniProtKB-KW"/>
</dbReference>
<dbReference type="SMART" id="SM00487">
    <property type="entry name" value="DEXDc"/>
    <property type="match status" value="1"/>
</dbReference>
<keyword evidence="2 9" id="KW-0547">Nucleotide-binding</keyword>
<keyword evidence="7 9" id="KW-0238">DNA-binding</keyword>
<dbReference type="SUPFAM" id="SSF141259">
    <property type="entry name" value="CarD-like"/>
    <property type="match status" value="1"/>
</dbReference>
<dbReference type="SMART" id="SM00982">
    <property type="entry name" value="TRCF"/>
    <property type="match status" value="1"/>
</dbReference>
<dbReference type="GO" id="GO:0005737">
    <property type="term" value="C:cytoplasm"/>
    <property type="evidence" value="ECO:0007669"/>
    <property type="project" value="UniProtKB-SubCell"/>
</dbReference>
<comment type="subcellular location">
    <subcellularLocation>
        <location evidence="9">Cytoplasm</location>
    </subcellularLocation>
</comment>
<dbReference type="GO" id="GO:0006355">
    <property type="term" value="P:regulation of DNA-templated transcription"/>
    <property type="evidence" value="ECO:0007669"/>
    <property type="project" value="UniProtKB-UniRule"/>
</dbReference>
<dbReference type="Proteomes" id="UP000009149">
    <property type="component" value="Chromosome"/>
</dbReference>
<dbReference type="Pfam" id="PF17757">
    <property type="entry name" value="UvrB_inter"/>
    <property type="match status" value="1"/>
</dbReference>
<organism evidence="12 13">
    <name type="scientific">Methylacidiphilum infernorum (isolate V4)</name>
    <name type="common">Methylokorus infernorum (strain V4)</name>
    <dbReference type="NCBI Taxonomy" id="481448"/>
    <lineage>
        <taxon>Bacteria</taxon>
        <taxon>Pseudomonadati</taxon>
        <taxon>Verrucomicrobiota</taxon>
        <taxon>Methylacidiphilae</taxon>
        <taxon>Methylacidiphilales</taxon>
        <taxon>Methylacidiphilaceae</taxon>
        <taxon>Methylacidiphilum (ex Ratnadevi et al. 2023)</taxon>
    </lineage>
</organism>
<dbReference type="InterPro" id="IPR001650">
    <property type="entry name" value="Helicase_C-like"/>
</dbReference>
<keyword evidence="3 9" id="KW-0227">DNA damage</keyword>
<dbReference type="GO" id="GO:0003678">
    <property type="term" value="F:DNA helicase activity"/>
    <property type="evidence" value="ECO:0007669"/>
    <property type="project" value="TreeGrafter"/>
</dbReference>
<dbReference type="PANTHER" id="PTHR47964:SF1">
    <property type="entry name" value="ATP-DEPENDENT DNA HELICASE HOMOLOG RECG, CHLOROPLASTIC"/>
    <property type="match status" value="1"/>
</dbReference>
<evidence type="ECO:0000256" key="9">
    <source>
        <dbReference type="HAMAP-Rule" id="MF_00969"/>
    </source>
</evidence>
<evidence type="ECO:0000256" key="1">
    <source>
        <dbReference type="ARBA" id="ARBA00022490"/>
    </source>
</evidence>
<dbReference type="InterPro" id="IPR047112">
    <property type="entry name" value="RecG/Mfd"/>
</dbReference>
<evidence type="ECO:0000256" key="3">
    <source>
        <dbReference type="ARBA" id="ARBA00022763"/>
    </source>
</evidence>
<dbReference type="InterPro" id="IPR014001">
    <property type="entry name" value="Helicase_ATP-bd"/>
</dbReference>
<dbReference type="Pfam" id="PF03461">
    <property type="entry name" value="TRCF"/>
    <property type="match status" value="1"/>
</dbReference>
<evidence type="ECO:0000256" key="7">
    <source>
        <dbReference type="ARBA" id="ARBA00023125"/>
    </source>
</evidence>
<dbReference type="STRING" id="481448.Minf_0293"/>
<evidence type="ECO:0000256" key="4">
    <source>
        <dbReference type="ARBA" id="ARBA00022801"/>
    </source>
</evidence>
<dbReference type="eggNOG" id="COG1197">
    <property type="taxonomic scope" value="Bacteria"/>
</dbReference>
<sequence length="1060" mass="121479">MTANMATLNLNLQNNKEGSCPSQASKEMTFSYEKWLDHPLLKNLHHRIIEQRNCAIDSLPLSGQSFFLASFLRVYRGPLLVIAENIKKTNEIALGLECWGSPYLILPEVEPVPAESLPDPTFLAERLSTAYSLLDFPSGIIITTEQAMEEALPSPELLKEKRLPLAVENSFDRKAVIEKLVTAGYERVDSVDCRGQFAVRGAIIDTFCWDSCYPLRMEWEGNRLISLRQFDPITQRSFKPLAQAHLCFFNLEDMLKSGASLHDYLPQAIPTFWSKSPEIPIPDVGIHFESHLFLDTPKGDWFYQERRWQLFLEALGRWIEKQWEVVIFVNNEGEESRLKEILNNQGISTEKILFSKSPLLRGFCWPEAKLSILTDAEIFGRYQNQKILLRSQQKNDYFRAPLGSDIFEQWKEGDIVVHLQKGICKFKGIKTIEGTNTEMVELEFDQQAKLYVPIDQAHLIARYIGGTKKLPKLDSLGGNRWIKAKRAAQKAVTDLAEKLLKINAEREVLEGFAFPQDDQWQKEFEEAFIYEETPDQLKAIEETKKDMESKRPMDRLICGDVGFGKTEVAIRAIFKAVMGGKQAVLLTPTTVLAKQHFNTLRERFADYPIHTALLCRFVKNSEEKEILAGLKEGTVDVVVGTHRLLSADVEFKDLGLIVIDEEQRFGVLQKEKWKEKFRFIDVLLLSATPIPRTLYLAMAGARDMSLIETPPPNRFPIETIVGPYDERVIRQAIERELNRGGQVYFLHNRIRTIEKVASRLKSLLPSIKIDIGHGRMKKHELEEVMERFVEGKIDVLLATSIIENGLDIPNANTIIIDRADLFGLADLYQLRGRVGRSNQKAYAYLLLPRDLFIQSDAKKRIKAMQEHSQLGTGFQIALRDLEIRGAGNLLGTSQSGHIASIGFELYCKLLKKAIQKIQGKETEPLIDCRLSLDFLLPEPGGGRHALAYIPFSYMERRQERLHAYRQLAEASQPEELEEIKKSWKDRYGPWPEPVEHLFSLVEIRIIAARKGIERVETERDKLKLIKNNDYLFTKQGKFPRLIEAEPKDKILQIKKWLESF</sequence>
<dbReference type="GO" id="GO:0000716">
    <property type="term" value="P:transcription-coupled nucleotide-excision repair, DNA damage recognition"/>
    <property type="evidence" value="ECO:0007669"/>
    <property type="project" value="UniProtKB-UniRule"/>
</dbReference>
<proteinExistence type="inferred from homology"/>
<evidence type="ECO:0000313" key="12">
    <source>
        <dbReference type="EMBL" id="ACD82353.1"/>
    </source>
</evidence>
<dbReference type="InterPro" id="IPR036101">
    <property type="entry name" value="CarD-like/TRCF_RID_sf"/>
</dbReference>
<dbReference type="Gene3D" id="2.40.10.170">
    <property type="match status" value="1"/>
</dbReference>
<comment type="similarity">
    <text evidence="9">In the C-terminal section; belongs to the helicase family. RecG subfamily.</text>
</comment>
<comment type="function">
    <text evidence="9">Couples transcription and DNA repair by recognizing RNA polymerase (RNAP) stalled at DNA lesions. Mediates ATP-dependent release of RNAP and its truncated transcript from the DNA, and recruitment of nucleotide excision repair machinery to the damaged site.</text>
</comment>
<dbReference type="GO" id="GO:0005524">
    <property type="term" value="F:ATP binding"/>
    <property type="evidence" value="ECO:0007669"/>
    <property type="project" value="UniProtKB-UniRule"/>
</dbReference>
<reference evidence="12 13" key="1">
    <citation type="journal article" date="2008" name="Biol. Direct">
        <title>Complete genome sequence of the extremely acidophilic methanotroph isolate V4, Methylacidiphilum infernorum, a representative of the bacterial phylum Verrucomicrobia.</title>
        <authorList>
            <person name="Hou S."/>
            <person name="Makarova K.S."/>
            <person name="Saw J.H."/>
            <person name="Senin P."/>
            <person name="Ly B.V."/>
            <person name="Zhou Z."/>
            <person name="Ren Y."/>
            <person name="Wang J."/>
            <person name="Galperin M.Y."/>
            <person name="Omelchenko M.V."/>
            <person name="Wolf Y.I."/>
            <person name="Yutin N."/>
            <person name="Koonin E.V."/>
            <person name="Stott M.B."/>
            <person name="Mountain B.W."/>
            <person name="Crowe M.A."/>
            <person name="Smirnova A.V."/>
            <person name="Dunfield P.F."/>
            <person name="Feng L."/>
            <person name="Wang L."/>
            <person name="Alam M."/>
        </authorList>
    </citation>
    <scope>NUCLEOTIDE SEQUENCE [LARGE SCALE GENOMIC DNA]</scope>
    <source>
        <strain evidence="13">Isolate V4</strain>
    </source>
</reference>
<dbReference type="InterPro" id="IPR004576">
    <property type="entry name" value="Mfd"/>
</dbReference>
<evidence type="ECO:0000256" key="2">
    <source>
        <dbReference type="ARBA" id="ARBA00022741"/>
    </source>
</evidence>
<feature type="domain" description="Helicase C-terminal" evidence="11">
    <location>
        <begin position="728"/>
        <end position="882"/>
    </location>
</feature>
<evidence type="ECO:0000259" key="11">
    <source>
        <dbReference type="PROSITE" id="PS51194"/>
    </source>
</evidence>
<dbReference type="GO" id="GO:0003684">
    <property type="term" value="F:damaged DNA binding"/>
    <property type="evidence" value="ECO:0007669"/>
    <property type="project" value="InterPro"/>
</dbReference>
<dbReference type="SMART" id="SM01058">
    <property type="entry name" value="CarD_TRCF"/>
    <property type="match status" value="1"/>
</dbReference>
<dbReference type="Pfam" id="PF02559">
    <property type="entry name" value="CarD_TRCF_RID"/>
    <property type="match status" value="1"/>
</dbReference>
<keyword evidence="1 9" id="KW-0963">Cytoplasm</keyword>
<dbReference type="KEGG" id="min:Minf_0293"/>
<dbReference type="InterPro" id="IPR027417">
    <property type="entry name" value="P-loop_NTPase"/>
</dbReference>
<dbReference type="HOGENOM" id="CLU_005122_1_3_0"/>
<dbReference type="InterPro" id="IPR037235">
    <property type="entry name" value="TRCF-like_C_D7"/>
</dbReference>
<protein>
    <recommendedName>
        <fullName evidence="9">Transcription-repair-coupling factor</fullName>
        <shortName evidence="9">TRCF</shortName>
        <ecNumber evidence="9">3.6.4.-</ecNumber>
    </recommendedName>
</protein>
<dbReference type="SUPFAM" id="SSF52540">
    <property type="entry name" value="P-loop containing nucleoside triphosphate hydrolases"/>
    <property type="match status" value="4"/>
</dbReference>
<evidence type="ECO:0000256" key="8">
    <source>
        <dbReference type="ARBA" id="ARBA00023204"/>
    </source>
</evidence>
<feature type="domain" description="Helicase ATP-binding" evidence="10">
    <location>
        <begin position="546"/>
        <end position="707"/>
    </location>
</feature>
<accession>B3DY76</accession>